<evidence type="ECO:0000256" key="8">
    <source>
        <dbReference type="ARBA" id="ARBA00023014"/>
    </source>
</evidence>
<evidence type="ECO:0000256" key="10">
    <source>
        <dbReference type="PIRNR" id="PIRNR004967"/>
    </source>
</evidence>
<dbReference type="InterPro" id="IPR042263">
    <property type="entry name" value="DPH1/DPH2_1"/>
</dbReference>
<dbReference type="Gene3D" id="3.40.50.11850">
    <property type="entry name" value="Diphthamide synthesis DPH1/DPH2 domain 2"/>
    <property type="match status" value="1"/>
</dbReference>
<keyword evidence="10" id="KW-0004">4Fe-4S</keyword>
<comment type="cofactor">
    <cofactor evidence="1 10">
        <name>[4Fe-4S] cluster</name>
        <dbReference type="ChEBI" id="CHEBI:49883"/>
    </cofactor>
</comment>
<dbReference type="NCBIfam" id="TIGR03682">
    <property type="entry name" value="arCOG04112"/>
    <property type="match status" value="1"/>
</dbReference>
<dbReference type="SFLD" id="SFLDS00032">
    <property type="entry name" value="Radical_SAM_3-amino-3-carboxyp"/>
    <property type="match status" value="1"/>
</dbReference>
<dbReference type="InterPro" id="IPR016435">
    <property type="entry name" value="DPH1/DPH2"/>
</dbReference>
<evidence type="ECO:0000256" key="6">
    <source>
        <dbReference type="ARBA" id="ARBA00022723"/>
    </source>
</evidence>
<evidence type="ECO:0000256" key="1">
    <source>
        <dbReference type="ARBA" id="ARBA00001966"/>
    </source>
</evidence>
<dbReference type="GO" id="GO:0017183">
    <property type="term" value="P:protein histidyl modification to diphthamide"/>
    <property type="evidence" value="ECO:0007669"/>
    <property type="project" value="UniProtKB-UniRule"/>
</dbReference>
<accession>A0A5E4LTG9</accession>
<dbReference type="Pfam" id="PF01866">
    <property type="entry name" value="Diphthamide_syn"/>
    <property type="match status" value="1"/>
</dbReference>
<dbReference type="PANTHER" id="PTHR10762:SF1">
    <property type="entry name" value="2-(3-AMINO-3-CARBOXYPROPYL)HISTIDINE SYNTHASE SUBUNIT 1"/>
    <property type="match status" value="1"/>
</dbReference>
<evidence type="ECO:0000256" key="2">
    <source>
        <dbReference type="ARBA" id="ARBA00005156"/>
    </source>
</evidence>
<comment type="pathway">
    <text evidence="2 10">Protein modification; peptidyl-diphthamide biosynthesis.</text>
</comment>
<sequence>MKILLQFPDGLKQKAMEYAKKYEKEGHEIYLSASSCYGACDIAIDEARALKVDKIVHFGHNKFGKLDMGVPVEYIEFRVDIKIKDLEKALPALKEYKKITIGMTVQQSHQFKQIKEFFEKNGKEVVSNKGQLTQEEGQVLGCDAGAVLKNEDGVDAILFIGNGMFHPLAIDSKKPIFIFNPLSSSIKQINSEIEILRKKRKGTIVKALNCTKFGILLSTKPGQFNLTNAKWAKKEMEKRKLEAEILVANELEPLNVNNFMVFDCYINTACPRMSDDVEEYGKPVLTIPMLMELLKLMDQTKK</sequence>
<dbReference type="GO" id="GO:0046872">
    <property type="term" value="F:metal ion binding"/>
    <property type="evidence" value="ECO:0007669"/>
    <property type="project" value="UniProtKB-KW"/>
</dbReference>
<dbReference type="UniPathway" id="UPA00559"/>
<comment type="caution">
    <text evidence="11">The sequence shown here is derived from an EMBL/GenBank/DDBJ whole genome shotgun (WGS) entry which is preliminary data.</text>
</comment>
<evidence type="ECO:0000256" key="7">
    <source>
        <dbReference type="ARBA" id="ARBA00023004"/>
    </source>
</evidence>
<keyword evidence="5 10" id="KW-0949">S-adenosyl-L-methionine</keyword>
<comment type="similarity">
    <text evidence="10">Belongs to the DPH1/DPH2 family.</text>
</comment>
<keyword evidence="4 10" id="KW-0808">Transferase</keyword>
<dbReference type="GO" id="GO:0051539">
    <property type="term" value="F:4 iron, 4 sulfur cluster binding"/>
    <property type="evidence" value="ECO:0007669"/>
    <property type="project" value="UniProtKB-UniRule"/>
</dbReference>
<name>A0A5E4LTG9_9ARCH</name>
<dbReference type="Proteomes" id="UP000789941">
    <property type="component" value="Unassembled WGS sequence"/>
</dbReference>
<dbReference type="NCBIfam" id="TIGR00322">
    <property type="entry name" value="diphth2_R"/>
    <property type="match status" value="1"/>
</dbReference>
<keyword evidence="7 10" id="KW-0408">Iron</keyword>
<evidence type="ECO:0000313" key="11">
    <source>
        <dbReference type="EMBL" id="VVC03156.1"/>
    </source>
</evidence>
<evidence type="ECO:0000256" key="9">
    <source>
        <dbReference type="ARBA" id="ARBA00048403"/>
    </source>
</evidence>
<dbReference type="InterPro" id="IPR022428">
    <property type="entry name" value="Dph2_arc"/>
</dbReference>
<dbReference type="AlphaFoldDB" id="A0A5E4LTG9"/>
<protein>
    <recommendedName>
        <fullName evidence="3 10">2-(3-amino-3-carboxypropyl)histidine synthase</fullName>
        <ecNumber evidence="3 10">2.5.1.108</ecNumber>
    </recommendedName>
</protein>
<dbReference type="InterPro" id="IPR042264">
    <property type="entry name" value="DPH1/DPH2_2"/>
</dbReference>
<evidence type="ECO:0000256" key="4">
    <source>
        <dbReference type="ARBA" id="ARBA00022679"/>
    </source>
</evidence>
<dbReference type="Gene3D" id="3.40.50.11840">
    <property type="entry name" value="Diphthamide synthesis DPH1/DPH2 domain 1"/>
    <property type="match status" value="1"/>
</dbReference>
<dbReference type="InterPro" id="IPR035435">
    <property type="entry name" value="DPH1/DPH2_euk_archaea"/>
</dbReference>
<evidence type="ECO:0000256" key="3">
    <source>
        <dbReference type="ARBA" id="ARBA00012221"/>
    </source>
</evidence>
<evidence type="ECO:0000313" key="12">
    <source>
        <dbReference type="Proteomes" id="UP000789941"/>
    </source>
</evidence>
<comment type="function">
    <text evidence="10">Catalyzes the first step of diphthamide biosynthesis, i.e. the transfer of the 3-amino-3-carboxypropyl group from S-adenosyl-L-methionine (SAM) to the C2 position of the imidazole ring of the target histidine residue in translation elongation factor 2 (EF-2).</text>
</comment>
<keyword evidence="8 10" id="KW-0411">Iron-sulfur</keyword>
<keyword evidence="6 10" id="KW-0479">Metal-binding</keyword>
<gene>
    <name evidence="11" type="primary">dph2</name>
    <name evidence="11" type="ORF">LFW2832_00203</name>
</gene>
<dbReference type="EC" id="2.5.1.108" evidence="3 10"/>
<proteinExistence type="inferred from homology"/>
<evidence type="ECO:0000256" key="5">
    <source>
        <dbReference type="ARBA" id="ARBA00022691"/>
    </source>
</evidence>
<dbReference type="PIRSF" id="PIRSF004967">
    <property type="entry name" value="DPH1"/>
    <property type="match status" value="1"/>
</dbReference>
<dbReference type="GO" id="GO:0090560">
    <property type="term" value="F:2-(3-amino-3-carboxypropyl)histidine synthase activity"/>
    <property type="evidence" value="ECO:0007669"/>
    <property type="project" value="UniProtKB-UniRule"/>
</dbReference>
<dbReference type="EMBL" id="CABMJJ010000007">
    <property type="protein sequence ID" value="VVC03156.1"/>
    <property type="molecule type" value="Genomic_DNA"/>
</dbReference>
<comment type="catalytic activity">
    <reaction evidence="9 10">
        <text>L-histidyl-[translation elongation factor 2] + S-adenosyl-L-methionine = 2-[(3S)-amino-3-carboxypropyl]-L-histidyl-[translation elongation factor 2] + S-methyl-5'-thioadenosine + H(+)</text>
        <dbReference type="Rhea" id="RHEA:36783"/>
        <dbReference type="Rhea" id="RHEA-COMP:9748"/>
        <dbReference type="Rhea" id="RHEA-COMP:9749"/>
        <dbReference type="ChEBI" id="CHEBI:15378"/>
        <dbReference type="ChEBI" id="CHEBI:17509"/>
        <dbReference type="ChEBI" id="CHEBI:29979"/>
        <dbReference type="ChEBI" id="CHEBI:59789"/>
        <dbReference type="ChEBI" id="CHEBI:73995"/>
        <dbReference type="EC" id="2.5.1.108"/>
    </reaction>
</comment>
<organism evidence="11 12">
    <name type="scientific">Candidatus Bilamarchaeum dharawalense</name>
    <dbReference type="NCBI Taxonomy" id="2885759"/>
    <lineage>
        <taxon>Archaea</taxon>
        <taxon>Candidatus Micrarchaeota</taxon>
        <taxon>Candidatus Micrarchaeia</taxon>
        <taxon>Candidatus Anstonellales</taxon>
        <taxon>Candidatus Bilamarchaeaceae</taxon>
        <taxon>Candidatus Bilamarchaeum</taxon>
    </lineage>
</organism>
<dbReference type="PANTHER" id="PTHR10762">
    <property type="entry name" value="DIPHTHAMIDE BIOSYNTHESIS PROTEIN"/>
    <property type="match status" value="1"/>
</dbReference>
<reference evidence="11 12" key="1">
    <citation type="submission" date="2019-08" db="EMBL/GenBank/DDBJ databases">
        <authorList>
            <person name="Vazquez-Campos X."/>
        </authorList>
    </citation>
    <scope>NUCLEOTIDE SEQUENCE [LARGE SCALE GENOMIC DNA]</scope>
    <source>
        <strain evidence="11">LFW-283_2</strain>
    </source>
</reference>
<dbReference type="Gene3D" id="3.40.50.11860">
    <property type="entry name" value="Diphthamide synthesis DPH1/DPH2 domain 3"/>
    <property type="match status" value="1"/>
</dbReference>
<dbReference type="InterPro" id="IPR042265">
    <property type="entry name" value="DPH1/DPH2_3"/>
</dbReference>